<protein>
    <submittedName>
        <fullName evidence="1">10608_t:CDS:1</fullName>
    </submittedName>
</protein>
<dbReference type="EMBL" id="CAJVPQ010002832">
    <property type="protein sequence ID" value="CAG8609882.1"/>
    <property type="molecule type" value="Genomic_DNA"/>
</dbReference>
<keyword evidence="2" id="KW-1185">Reference proteome</keyword>
<accession>A0A9N9CRW2</accession>
<gene>
    <name evidence="1" type="ORF">FCALED_LOCUS9016</name>
</gene>
<organism evidence="1 2">
    <name type="scientific">Funneliformis caledonium</name>
    <dbReference type="NCBI Taxonomy" id="1117310"/>
    <lineage>
        <taxon>Eukaryota</taxon>
        <taxon>Fungi</taxon>
        <taxon>Fungi incertae sedis</taxon>
        <taxon>Mucoromycota</taxon>
        <taxon>Glomeromycotina</taxon>
        <taxon>Glomeromycetes</taxon>
        <taxon>Glomerales</taxon>
        <taxon>Glomeraceae</taxon>
        <taxon>Funneliformis</taxon>
    </lineage>
</organism>
<evidence type="ECO:0000313" key="2">
    <source>
        <dbReference type="Proteomes" id="UP000789570"/>
    </source>
</evidence>
<dbReference type="OrthoDB" id="2307154at2759"/>
<proteinExistence type="predicted"/>
<comment type="caution">
    <text evidence="1">The sequence shown here is derived from an EMBL/GenBank/DDBJ whole genome shotgun (WGS) entry which is preliminary data.</text>
</comment>
<dbReference type="Proteomes" id="UP000789570">
    <property type="component" value="Unassembled WGS sequence"/>
</dbReference>
<evidence type="ECO:0000313" key="1">
    <source>
        <dbReference type="EMBL" id="CAG8609882.1"/>
    </source>
</evidence>
<sequence>MTSPYYSIDPGLISRNYETSCSPDVQQLIFKALNSCNSQGTDVAYKYSFFHLILVNLFKITCEEILDNFEPMTSNTVTDKVFLFTYNQKNYKITCEYIPSPMVVDILNKKVYDVDTNLNEQQQRPFVDFPKGYKVDFESSLKPYLDMYLAQVHIQNDQSGNENGRYVFKLFRSGIWTNTSLKPKKMKHIRVKNGQKKLLKNSFVF</sequence>
<reference evidence="1" key="1">
    <citation type="submission" date="2021-06" db="EMBL/GenBank/DDBJ databases">
        <authorList>
            <person name="Kallberg Y."/>
            <person name="Tangrot J."/>
            <person name="Rosling A."/>
        </authorList>
    </citation>
    <scope>NUCLEOTIDE SEQUENCE</scope>
    <source>
        <strain evidence="1">UK204</strain>
    </source>
</reference>
<dbReference type="AlphaFoldDB" id="A0A9N9CRW2"/>
<name>A0A9N9CRW2_9GLOM</name>